<dbReference type="EMBL" id="FIZX01000002">
    <property type="protein sequence ID" value="CZF80822.1"/>
    <property type="molecule type" value="Genomic_DNA"/>
</dbReference>
<dbReference type="AlphaFoldDB" id="A0A128F1Z5"/>
<feature type="chain" id="PRO_5007281904" evidence="2">
    <location>
        <begin position="25"/>
        <end position="612"/>
    </location>
</feature>
<reference evidence="6" key="1">
    <citation type="submission" date="2016-02" db="EMBL/GenBank/DDBJ databases">
        <authorList>
            <person name="Rodrigo-Torres Lidia"/>
            <person name="Arahal R.David."/>
        </authorList>
    </citation>
    <scope>NUCLEOTIDE SEQUENCE [LARGE SCALE GENOMIC DNA]</scope>
    <source>
        <strain evidence="6">CECT 9029</strain>
    </source>
</reference>
<feature type="domain" description="Sulfatase-modifying factor enzyme-like" evidence="3">
    <location>
        <begin position="389"/>
        <end position="610"/>
    </location>
</feature>
<keyword evidence="5" id="KW-0808">Transferase</keyword>
<proteinExistence type="predicted"/>
<keyword evidence="5" id="KW-0418">Kinase</keyword>
<keyword evidence="2" id="KW-0732">Signal</keyword>
<dbReference type="GO" id="GO:0004674">
    <property type="term" value="F:protein serine/threonine kinase activity"/>
    <property type="evidence" value="ECO:0007669"/>
    <property type="project" value="UniProtKB-EC"/>
</dbReference>
<feature type="coiled-coil region" evidence="1">
    <location>
        <begin position="56"/>
        <end position="97"/>
    </location>
</feature>
<dbReference type="EC" id="2.7.11.1" evidence="5"/>
<dbReference type="GO" id="GO:0120147">
    <property type="term" value="F:formylglycine-generating oxidase activity"/>
    <property type="evidence" value="ECO:0007669"/>
    <property type="project" value="TreeGrafter"/>
</dbReference>
<keyword evidence="6" id="KW-1185">Reference proteome</keyword>
<dbReference type="RefSeq" id="WP_062663318.1">
    <property type="nucleotide sequence ID" value="NZ_FIZX01000002.1"/>
</dbReference>
<feature type="domain" description="PEGA" evidence="4">
    <location>
        <begin position="303"/>
        <end position="369"/>
    </location>
</feature>
<dbReference type="SUPFAM" id="SSF56436">
    <property type="entry name" value="C-type lectin-like"/>
    <property type="match status" value="1"/>
</dbReference>
<name>A0A128F1Z5_9GAMM</name>
<dbReference type="Pfam" id="PF03781">
    <property type="entry name" value="FGE-sulfatase"/>
    <property type="match status" value="1"/>
</dbReference>
<evidence type="ECO:0000256" key="2">
    <source>
        <dbReference type="SAM" id="SignalP"/>
    </source>
</evidence>
<evidence type="ECO:0000256" key="1">
    <source>
        <dbReference type="SAM" id="Coils"/>
    </source>
</evidence>
<dbReference type="Proteomes" id="UP000071641">
    <property type="component" value="Unassembled WGS sequence"/>
</dbReference>
<feature type="signal peptide" evidence="2">
    <location>
        <begin position="1"/>
        <end position="24"/>
    </location>
</feature>
<evidence type="ECO:0000259" key="4">
    <source>
        <dbReference type="Pfam" id="PF08308"/>
    </source>
</evidence>
<dbReference type="InterPro" id="IPR051043">
    <property type="entry name" value="Sulfatase_Mod_Factor_Kinase"/>
</dbReference>
<evidence type="ECO:0000313" key="6">
    <source>
        <dbReference type="Proteomes" id="UP000071641"/>
    </source>
</evidence>
<protein>
    <submittedName>
        <fullName evidence="5">Serine/threonine-protein kinase pkn1</fullName>
        <ecNumber evidence="5">2.7.11.1</ecNumber>
    </submittedName>
</protein>
<dbReference type="InterPro" id="IPR013229">
    <property type="entry name" value="PEGA"/>
</dbReference>
<dbReference type="Pfam" id="PF08308">
    <property type="entry name" value="PEGA"/>
    <property type="match status" value="1"/>
</dbReference>
<dbReference type="InterPro" id="IPR016187">
    <property type="entry name" value="CTDL_fold"/>
</dbReference>
<dbReference type="Gene3D" id="3.90.1580.10">
    <property type="entry name" value="paralog of FGE (formylglycine-generating enzyme)"/>
    <property type="match status" value="1"/>
</dbReference>
<dbReference type="OrthoDB" id="9768004at2"/>
<keyword evidence="1" id="KW-0175">Coiled coil</keyword>
<dbReference type="InterPro" id="IPR005532">
    <property type="entry name" value="SUMF_dom"/>
</dbReference>
<evidence type="ECO:0000259" key="3">
    <source>
        <dbReference type="Pfam" id="PF03781"/>
    </source>
</evidence>
<feature type="coiled-coil region" evidence="1">
    <location>
        <begin position="141"/>
        <end position="175"/>
    </location>
</feature>
<dbReference type="PANTHER" id="PTHR23150">
    <property type="entry name" value="SULFATASE MODIFYING FACTOR 1, 2"/>
    <property type="match status" value="1"/>
</dbReference>
<accession>A0A128F1Z5</accession>
<dbReference type="PANTHER" id="PTHR23150:SF19">
    <property type="entry name" value="FORMYLGLYCINE-GENERATING ENZYME"/>
    <property type="match status" value="1"/>
</dbReference>
<evidence type="ECO:0000313" key="5">
    <source>
        <dbReference type="EMBL" id="CZF80822.1"/>
    </source>
</evidence>
<gene>
    <name evidence="5" type="primary">pkn1</name>
    <name evidence="5" type="ORF">GCE9029_02217</name>
</gene>
<sequence length="612" mass="68132">MKSNRIAALVFALSPILLSSQSLANEANAATDDPVVALEQKLADKRSEISVHAENLQTQRDKLDALLSERETLATKAIELEKKRNLAQERLDEQFRRLLENPDTDLTQYKDDYQAAWSAVKDNQSSTLTNDQAIAEQQRIVEGENRQKQLLVSALENLQESKKEARVKRLRQELTFADTIEVVHTITCSESMTLAACSNQGKTLTMQKAVNTFQSQVLDNVTESTTAKLNANRVSFNIHVMNSNVVDSGFSGNNRYITRMQAEMRSQPDENAACKLLDFAERYCVENSFTAAKAAPKQQAKRWVNVKIRSNRYEDNVTINGVTYGSTPVEIMLPAGQHQLTVEKPGFEPYSRQMYMNKDSTVWANLREQENRPQPGKRFADKLSNNRQAPKMVVIGAGQYRVGFEAKKPVVVDQPFSIAATPVTVKQFGEFVAATGYVTNAEEGQGCNSLINGEPKQLLNHNWRKPGFDQSENAPVVCITKDDAHAYSKWLSTQTGFSYTLPTEVQWEVAARAGSDSDFWWGNDIGVGNANTGWSGTVWSNRSTSPVASFPANPFGVYDTAGNVWEWAESQTPVARGGAWSFSPSSARVAERLELKSDISANYLGFRVVRNI</sequence>
<organism evidence="5 6">
    <name type="scientific">Grimontia celer</name>
    <dbReference type="NCBI Taxonomy" id="1796497"/>
    <lineage>
        <taxon>Bacteria</taxon>
        <taxon>Pseudomonadati</taxon>
        <taxon>Pseudomonadota</taxon>
        <taxon>Gammaproteobacteria</taxon>
        <taxon>Vibrionales</taxon>
        <taxon>Vibrionaceae</taxon>
        <taxon>Grimontia</taxon>
    </lineage>
</organism>
<dbReference type="STRING" id="1796497.GCE9029_02217"/>
<dbReference type="InterPro" id="IPR042095">
    <property type="entry name" value="SUMF_sf"/>
</dbReference>